<dbReference type="PANTHER" id="PTHR31293:SF16">
    <property type="entry name" value="RNI-LIKE SUPERFAMILY PROTEIN"/>
    <property type="match status" value="1"/>
</dbReference>
<protein>
    <recommendedName>
        <fullName evidence="1">FBD domain-containing protein</fullName>
    </recommendedName>
</protein>
<dbReference type="InterPro" id="IPR055294">
    <property type="entry name" value="FBL60-like"/>
</dbReference>
<gene>
    <name evidence="2" type="ORF">VNO77_04674</name>
</gene>
<dbReference type="PANTHER" id="PTHR31293">
    <property type="entry name" value="RNI-LIKE SUPERFAMILY PROTEIN"/>
    <property type="match status" value="1"/>
</dbReference>
<proteinExistence type="predicted"/>
<dbReference type="AlphaFoldDB" id="A0AAN9N3G3"/>
<dbReference type="Proteomes" id="UP001367508">
    <property type="component" value="Unassembled WGS sequence"/>
</dbReference>
<organism evidence="2 3">
    <name type="scientific">Canavalia gladiata</name>
    <name type="common">Sword bean</name>
    <name type="synonym">Dolichos gladiatus</name>
    <dbReference type="NCBI Taxonomy" id="3824"/>
    <lineage>
        <taxon>Eukaryota</taxon>
        <taxon>Viridiplantae</taxon>
        <taxon>Streptophyta</taxon>
        <taxon>Embryophyta</taxon>
        <taxon>Tracheophyta</taxon>
        <taxon>Spermatophyta</taxon>
        <taxon>Magnoliopsida</taxon>
        <taxon>eudicotyledons</taxon>
        <taxon>Gunneridae</taxon>
        <taxon>Pentapetalae</taxon>
        <taxon>rosids</taxon>
        <taxon>fabids</taxon>
        <taxon>Fabales</taxon>
        <taxon>Fabaceae</taxon>
        <taxon>Papilionoideae</taxon>
        <taxon>50 kb inversion clade</taxon>
        <taxon>NPAAA clade</taxon>
        <taxon>indigoferoid/millettioid clade</taxon>
        <taxon>Phaseoleae</taxon>
        <taxon>Canavalia</taxon>
    </lineage>
</organism>
<reference evidence="2 3" key="1">
    <citation type="submission" date="2024-01" db="EMBL/GenBank/DDBJ databases">
        <title>The genomes of 5 underutilized Papilionoideae crops provide insights into root nodulation and disease resistanc.</title>
        <authorList>
            <person name="Jiang F."/>
        </authorList>
    </citation>
    <scope>NUCLEOTIDE SEQUENCE [LARGE SCALE GENOMIC DNA]</scope>
    <source>
        <strain evidence="2">LVBAO_FW01</strain>
        <tissue evidence="2">Leaves</tissue>
    </source>
</reference>
<dbReference type="SUPFAM" id="SSF81383">
    <property type="entry name" value="F-box domain"/>
    <property type="match status" value="1"/>
</dbReference>
<evidence type="ECO:0000313" key="2">
    <source>
        <dbReference type="EMBL" id="KAK7362558.1"/>
    </source>
</evidence>
<accession>A0AAN9N3G3</accession>
<evidence type="ECO:0000259" key="1">
    <source>
        <dbReference type="SMART" id="SM00579"/>
    </source>
</evidence>
<feature type="domain" description="FBD" evidence="1">
    <location>
        <begin position="245"/>
        <end position="317"/>
    </location>
</feature>
<dbReference type="InterPro" id="IPR001810">
    <property type="entry name" value="F-box_dom"/>
</dbReference>
<dbReference type="EMBL" id="JAYMYQ010000001">
    <property type="protein sequence ID" value="KAK7362558.1"/>
    <property type="molecule type" value="Genomic_DNA"/>
</dbReference>
<dbReference type="InterPro" id="IPR006566">
    <property type="entry name" value="FBD"/>
</dbReference>
<evidence type="ECO:0000313" key="3">
    <source>
        <dbReference type="Proteomes" id="UP001367508"/>
    </source>
</evidence>
<dbReference type="InterPro" id="IPR036047">
    <property type="entry name" value="F-box-like_dom_sf"/>
</dbReference>
<comment type="caution">
    <text evidence="2">The sequence shown here is derived from an EMBL/GenBank/DDBJ whole genome shotgun (WGS) entry which is preliminary data.</text>
</comment>
<dbReference type="SUPFAM" id="SSF52047">
    <property type="entry name" value="RNI-like"/>
    <property type="match status" value="1"/>
</dbReference>
<dbReference type="Pfam" id="PF00646">
    <property type="entry name" value="F-box"/>
    <property type="match status" value="1"/>
</dbReference>
<keyword evidence="3" id="KW-1185">Reference proteome</keyword>
<dbReference type="SMART" id="SM00579">
    <property type="entry name" value="FBD"/>
    <property type="match status" value="1"/>
</dbReference>
<sequence length="330" mass="38433">MFRRRRQNPSLDRISALPDSVLTLILSFLYTKQAVATSVLSKRWRPLWLSLPTLDFDDEAFATFLRFRHFVYSLFLSRDITLPLRSFRLRCASSFPRDPYDINRFIYAAVQRGLNHLHLDMNSTFFQPRINLPLCVLACKSLTVLTLKDLTVNDLPYVDFPSLKTLDLDQFLRVEMMNTSLSDVPYFNNLTNMELIFQFTKWQCGFLVEALHHCPKLQNLTIHKRYDYGDGIYEDGWEDPQLVPECLSSQIRTCCLKDYEGKRCELKFAKCIMQNSKALRTMTIQSVLSVDINEKLQMLTSLSLCPRISATCVLHQSIRISLLDLLQYLV</sequence>
<dbReference type="Pfam" id="PF08387">
    <property type="entry name" value="FBD"/>
    <property type="match status" value="1"/>
</dbReference>
<dbReference type="InterPro" id="IPR053781">
    <property type="entry name" value="F-box_AtFBL13-like"/>
</dbReference>
<dbReference type="CDD" id="cd22160">
    <property type="entry name" value="F-box_AtFBL13-like"/>
    <property type="match status" value="1"/>
</dbReference>
<name>A0AAN9N3G3_CANGL</name>